<dbReference type="PANTHER" id="PTHR11785">
    <property type="entry name" value="AMINO ACID TRANSPORTER"/>
    <property type="match status" value="1"/>
</dbReference>
<evidence type="ECO:0000256" key="2">
    <source>
        <dbReference type="ARBA" id="ARBA00022692"/>
    </source>
</evidence>
<dbReference type="GeneID" id="5983003"/>
<keyword evidence="3 7" id="KW-1133">Transmembrane helix</keyword>
<dbReference type="RefSeq" id="XP_001806073.1">
    <property type="nucleotide sequence ID" value="XM_001806021.1"/>
</dbReference>
<evidence type="ECO:0000256" key="6">
    <source>
        <dbReference type="SAM" id="MobiDB-lite"/>
    </source>
</evidence>
<dbReference type="InParanoid" id="Q0TXC1"/>
<evidence type="ECO:0000313" key="8">
    <source>
        <dbReference type="EMBL" id="EAT76780.2"/>
    </source>
</evidence>
<reference evidence="9" key="1">
    <citation type="journal article" date="2007" name="Plant Cell">
        <title>Dothideomycete-plant interactions illuminated by genome sequencing and EST analysis of the wheat pathogen Stagonospora nodorum.</title>
        <authorList>
            <person name="Hane J.K."/>
            <person name="Lowe R.G."/>
            <person name="Solomon P.S."/>
            <person name="Tan K.C."/>
            <person name="Schoch C.L."/>
            <person name="Spatafora J.W."/>
            <person name="Crous P.W."/>
            <person name="Kodira C."/>
            <person name="Birren B.W."/>
            <person name="Galagan J.E."/>
            <person name="Torriani S.F."/>
            <person name="McDonald B.A."/>
            <person name="Oliver R.P."/>
        </authorList>
    </citation>
    <scope>NUCLEOTIDE SEQUENCE [LARGE SCALE GENOMIC DNA]</scope>
    <source>
        <strain evidence="9">SN15 / ATCC MYA-4574 / FGSC 10173</strain>
    </source>
</reference>
<feature type="transmembrane region" description="Helical" evidence="7">
    <location>
        <begin position="335"/>
        <end position="359"/>
    </location>
</feature>
<dbReference type="AlphaFoldDB" id="Q0TXC1"/>
<proteinExistence type="inferred from homology"/>
<dbReference type="eggNOG" id="KOG1287">
    <property type="taxonomic scope" value="Eukaryota"/>
</dbReference>
<comment type="subcellular location">
    <subcellularLocation>
        <location evidence="1">Membrane</location>
        <topology evidence="1">Multi-pass membrane protein</topology>
    </subcellularLocation>
</comment>
<dbReference type="STRING" id="321614.Q0TXC1"/>
<feature type="transmembrane region" description="Helical" evidence="7">
    <location>
        <begin position="261"/>
        <end position="280"/>
    </location>
</feature>
<evidence type="ECO:0000256" key="7">
    <source>
        <dbReference type="SAM" id="Phobius"/>
    </source>
</evidence>
<feature type="transmembrane region" description="Helical" evidence="7">
    <location>
        <begin position="106"/>
        <end position="126"/>
    </location>
</feature>
<dbReference type="VEuPathDB" id="FungiDB:JI435_013990"/>
<feature type="transmembrane region" description="Helical" evidence="7">
    <location>
        <begin position="380"/>
        <end position="400"/>
    </location>
</feature>
<name>Q0TXC1_PHANO</name>
<feature type="region of interest" description="Disordered" evidence="6">
    <location>
        <begin position="1"/>
        <end position="43"/>
    </location>
</feature>
<dbReference type="Gene3D" id="1.20.1740.10">
    <property type="entry name" value="Amino acid/polyamine transporter I"/>
    <property type="match status" value="1"/>
</dbReference>
<protein>
    <submittedName>
        <fullName evidence="8">Uncharacterized protein</fullName>
    </submittedName>
</protein>
<accession>Q0TXC1</accession>
<organism evidence="8 9">
    <name type="scientific">Phaeosphaeria nodorum (strain SN15 / ATCC MYA-4574 / FGSC 10173)</name>
    <name type="common">Glume blotch fungus</name>
    <name type="synonym">Parastagonospora nodorum</name>
    <dbReference type="NCBI Taxonomy" id="321614"/>
    <lineage>
        <taxon>Eukaryota</taxon>
        <taxon>Fungi</taxon>
        <taxon>Dikarya</taxon>
        <taxon>Ascomycota</taxon>
        <taxon>Pezizomycotina</taxon>
        <taxon>Dothideomycetes</taxon>
        <taxon>Pleosporomycetidae</taxon>
        <taxon>Pleosporales</taxon>
        <taxon>Pleosporineae</taxon>
        <taxon>Phaeosphaeriaceae</taxon>
        <taxon>Parastagonospora</taxon>
    </lineage>
</organism>
<feature type="transmembrane region" description="Helical" evidence="7">
    <location>
        <begin position="446"/>
        <end position="466"/>
    </location>
</feature>
<dbReference type="EMBL" id="CH445365">
    <property type="protein sequence ID" value="EAT76780.2"/>
    <property type="molecule type" value="Genomic_DNA"/>
</dbReference>
<gene>
    <name evidence="8" type="ORF">SNOG_15942</name>
</gene>
<dbReference type="InterPro" id="IPR044053">
    <property type="entry name" value="AsaB-like"/>
</dbReference>
<dbReference type="NCBIfam" id="NF041278">
    <property type="entry name" value="CmcJ_NvfI_EfuI"/>
    <property type="match status" value="1"/>
</dbReference>
<dbReference type="GO" id="GO:0016020">
    <property type="term" value="C:membrane"/>
    <property type="evidence" value="ECO:0007669"/>
    <property type="project" value="UniProtKB-SubCell"/>
</dbReference>
<evidence type="ECO:0000313" key="9">
    <source>
        <dbReference type="Proteomes" id="UP000001055"/>
    </source>
</evidence>
<feature type="compositionally biased region" description="Polar residues" evidence="6">
    <location>
        <begin position="24"/>
        <end position="38"/>
    </location>
</feature>
<feature type="transmembrane region" description="Helical" evidence="7">
    <location>
        <begin position="221"/>
        <end position="241"/>
    </location>
</feature>
<feature type="transmembrane region" description="Helical" evidence="7">
    <location>
        <begin position="478"/>
        <end position="501"/>
    </location>
</feature>
<feature type="compositionally biased region" description="Polar residues" evidence="6">
    <location>
        <begin position="1"/>
        <end position="17"/>
    </location>
</feature>
<dbReference type="Proteomes" id="UP000001055">
    <property type="component" value="Unassembled WGS sequence"/>
</dbReference>
<dbReference type="KEGG" id="pno:SNOG_15942"/>
<dbReference type="InterPro" id="IPR050598">
    <property type="entry name" value="AminoAcid_Transporter"/>
</dbReference>
<dbReference type="GO" id="GO:0016491">
    <property type="term" value="F:oxidoreductase activity"/>
    <property type="evidence" value="ECO:0007669"/>
    <property type="project" value="InterPro"/>
</dbReference>
<dbReference type="HOGENOM" id="CLU_018353_0_0_1"/>
<sequence length="764" mass="84626">MSTQYQSLHEATMQSGEQEPLLSRVTSPTESAKQYTSSEDSETTIAEGITRAIEDDVLPETSTLGRTITWSSAYILVISRVIGSGIFATPGVIVRDVGSVGLSLSLWIVGAIIAACGLAVGLEYGCMLPRSGGEKVYLEFVYRKPRFLASTLVATQAVLLGFTASNCIVFAQYTLYAFDIEATDFRRKSLAVGLLTAITIIHSCFMKTGIRIQNFLGWIKIGLVVFMVLSGFFVVVFRIHGSDESRSHFPAGSELWQGSDWSWGIISTSLFKVFYSFAGLNNVNNVALLTACIMYLLVNVAYFIVVPLDEVKNSRELIAALFFERCFGSTVGKTLLPLAVALSGAGNVMVVTFALARLNQEVARQGFLPFSSILASSKPFNAPMGGLIVHYIPSLLVIALPPSSEVYSFILEVEGYPGQIFALASGVGLLWLRYKRPDLKRPFKAWTVAVILRIVLCLALIAAPFFPPTAGHAKGGIWYATYAVVGAGVILFGLLYWFVWFKLIPKWKGYRVEEGTDVLSDETYDRPVETHPVTVRDIRGREKDFTLDGNGFQVHRQASSEKEFRDDEKIKSGYYAETEQLLKDVTGASRVFIFDHTIRRQEPDTGGAEKTLRGPVKRVHIDQSYSAALSRVAHHLPDEAEKLLKGRVQIINVWRPIKTVQRDPLAVAEASSVSDDGLVVVELIYPNRRGETLSVKHDAGHRWYYKSGLTPEEVLLIKCFDSKVDGRARRVPHTAFEVPNTEDREARESIEIRALVFHEDDTAE</sequence>
<evidence type="ECO:0000256" key="4">
    <source>
        <dbReference type="ARBA" id="ARBA00023136"/>
    </source>
</evidence>
<feature type="transmembrane region" description="Helical" evidence="7">
    <location>
        <begin position="416"/>
        <end position="434"/>
    </location>
</feature>
<evidence type="ECO:0000256" key="5">
    <source>
        <dbReference type="ARBA" id="ARBA00023604"/>
    </source>
</evidence>
<comment type="similarity">
    <text evidence="5">Belongs to the asaB hydroxylase/desaturase family.</text>
</comment>
<dbReference type="GO" id="GO:0015179">
    <property type="term" value="F:L-amino acid transmembrane transporter activity"/>
    <property type="evidence" value="ECO:0000318"/>
    <property type="project" value="GO_Central"/>
</dbReference>
<dbReference type="Pfam" id="PF13520">
    <property type="entry name" value="AA_permease_2"/>
    <property type="match status" value="1"/>
</dbReference>
<dbReference type="GO" id="GO:0003333">
    <property type="term" value="P:amino acid transmembrane transport"/>
    <property type="evidence" value="ECO:0000318"/>
    <property type="project" value="GO_Central"/>
</dbReference>
<dbReference type="VEuPathDB" id="FungiDB:JI435_309540"/>
<evidence type="ECO:0000256" key="1">
    <source>
        <dbReference type="ARBA" id="ARBA00004141"/>
    </source>
</evidence>
<keyword evidence="4 7" id="KW-0472">Membrane</keyword>
<feature type="transmembrane region" description="Helical" evidence="7">
    <location>
        <begin position="147"/>
        <end position="171"/>
    </location>
</feature>
<dbReference type="PANTHER" id="PTHR11785:SF532">
    <property type="entry name" value="TRANSPORTER, PUTATIVE (EUROFUNG)-RELATED"/>
    <property type="match status" value="1"/>
</dbReference>
<dbReference type="InterPro" id="IPR002293">
    <property type="entry name" value="AA/rel_permease1"/>
</dbReference>
<evidence type="ECO:0000256" key="3">
    <source>
        <dbReference type="ARBA" id="ARBA00022989"/>
    </source>
</evidence>
<feature type="transmembrane region" description="Helical" evidence="7">
    <location>
        <begin position="191"/>
        <end position="209"/>
    </location>
</feature>
<keyword evidence="2 7" id="KW-0812">Transmembrane</keyword>
<feature type="transmembrane region" description="Helical" evidence="7">
    <location>
        <begin position="73"/>
        <end position="94"/>
    </location>
</feature>
<feature type="transmembrane region" description="Helical" evidence="7">
    <location>
        <begin position="287"/>
        <end position="305"/>
    </location>
</feature>